<dbReference type="Proteomes" id="UP000654075">
    <property type="component" value="Unassembled WGS sequence"/>
</dbReference>
<dbReference type="PANTHER" id="PTHR21234:SF42">
    <property type="entry name" value="PHOSPHORYLASE SUPERFAMILY PROTEIN"/>
    <property type="match status" value="1"/>
</dbReference>
<proteinExistence type="predicted"/>
<dbReference type="Gene3D" id="3.40.50.1580">
    <property type="entry name" value="Nucleoside phosphorylase domain"/>
    <property type="match status" value="1"/>
</dbReference>
<reference evidence="3" key="1">
    <citation type="submission" date="2021-02" db="EMBL/GenBank/DDBJ databases">
        <authorList>
            <person name="Dougan E. K."/>
            <person name="Rhodes N."/>
            <person name="Thang M."/>
            <person name="Chan C."/>
        </authorList>
    </citation>
    <scope>NUCLEOTIDE SEQUENCE</scope>
</reference>
<dbReference type="SUPFAM" id="SSF53167">
    <property type="entry name" value="Purine and uridine phosphorylases"/>
    <property type="match status" value="1"/>
</dbReference>
<dbReference type="EMBL" id="CAJNNV010001645">
    <property type="protein sequence ID" value="CAE8585460.1"/>
    <property type="molecule type" value="Genomic_DNA"/>
</dbReference>
<evidence type="ECO:0000313" key="4">
    <source>
        <dbReference type="Proteomes" id="UP000654075"/>
    </source>
</evidence>
<dbReference type="Pfam" id="PF01048">
    <property type="entry name" value="PNP_UDP_1"/>
    <property type="match status" value="1"/>
</dbReference>
<dbReference type="CDD" id="cd09008">
    <property type="entry name" value="MTAN"/>
    <property type="match status" value="1"/>
</dbReference>
<feature type="domain" description="Nucleoside phosphorylase" evidence="2">
    <location>
        <begin position="78"/>
        <end position="372"/>
    </location>
</feature>
<dbReference type="GO" id="GO:0009116">
    <property type="term" value="P:nucleoside metabolic process"/>
    <property type="evidence" value="ECO:0007669"/>
    <property type="project" value="InterPro"/>
</dbReference>
<comment type="caution">
    <text evidence="3">The sequence shown here is derived from an EMBL/GenBank/DDBJ whole genome shotgun (WGS) entry which is preliminary data.</text>
</comment>
<dbReference type="GO" id="GO:0003824">
    <property type="term" value="F:catalytic activity"/>
    <property type="evidence" value="ECO:0007669"/>
    <property type="project" value="InterPro"/>
</dbReference>
<protein>
    <recommendedName>
        <fullName evidence="2">Nucleoside phosphorylase domain-containing protein</fullName>
    </recommendedName>
</protein>
<dbReference type="PANTHER" id="PTHR21234">
    <property type="entry name" value="PURINE NUCLEOSIDE PHOSPHORYLASE"/>
    <property type="match status" value="1"/>
</dbReference>
<feature type="signal peptide" evidence="1">
    <location>
        <begin position="1"/>
        <end position="17"/>
    </location>
</feature>
<evidence type="ECO:0000256" key="1">
    <source>
        <dbReference type="SAM" id="SignalP"/>
    </source>
</evidence>
<organism evidence="3 4">
    <name type="scientific">Polarella glacialis</name>
    <name type="common">Dinoflagellate</name>
    <dbReference type="NCBI Taxonomy" id="89957"/>
    <lineage>
        <taxon>Eukaryota</taxon>
        <taxon>Sar</taxon>
        <taxon>Alveolata</taxon>
        <taxon>Dinophyceae</taxon>
        <taxon>Suessiales</taxon>
        <taxon>Suessiaceae</taxon>
        <taxon>Polarella</taxon>
    </lineage>
</organism>
<evidence type="ECO:0000259" key="2">
    <source>
        <dbReference type="Pfam" id="PF01048"/>
    </source>
</evidence>
<dbReference type="OrthoDB" id="1891335at2759"/>
<dbReference type="InterPro" id="IPR035994">
    <property type="entry name" value="Nucleoside_phosphorylase_sf"/>
</dbReference>
<dbReference type="AlphaFoldDB" id="A0A813DD13"/>
<sequence length="377" mass="39896">MWRLVAAAVAALEVARAASSLPCEGEGDEACQVLQAEPAEAPLLQLKQPSLLQGGRVYEMAATGLCPRHSKFGRCPQFGIIAPNDYERVKLAEVANLTDVKGYQAGGFYFERGSFDGIDVVVVTCGLAMVNSAAATSLVVELYNPGAIMMYGIAGAVTSSVNFADVVVPGAWADTGHFVWTRAGYNASTDPLPLEGVVYSREPPNVEFMFPGYTTHPVTGTFYVQTSEIMVETPQETGKFERELFMEVDAKLLAAAQKVVADGNLKLQSCLPDKSRCLVPAPVMQVQPDRAGASASIFVDNASWRKFLDQKLKVSTTDMETSAAAQVCKALGVPFLAFRSVSDKAGGDPSTNEAGVFSDLAAGNAAVAMVAVMKAAA</sequence>
<gene>
    <name evidence="3" type="ORF">PGLA1383_LOCUS4368</name>
</gene>
<feature type="chain" id="PRO_5032871742" description="Nucleoside phosphorylase domain-containing protein" evidence="1">
    <location>
        <begin position="18"/>
        <end position="377"/>
    </location>
</feature>
<evidence type="ECO:0000313" key="3">
    <source>
        <dbReference type="EMBL" id="CAE8585460.1"/>
    </source>
</evidence>
<keyword evidence="4" id="KW-1185">Reference proteome</keyword>
<keyword evidence="1" id="KW-0732">Signal</keyword>
<dbReference type="InterPro" id="IPR000845">
    <property type="entry name" value="Nucleoside_phosphorylase_d"/>
</dbReference>
<name>A0A813DD13_POLGL</name>
<accession>A0A813DD13</accession>